<dbReference type="InterPro" id="IPR004923">
    <property type="entry name" value="FTR1/Fip1/EfeU"/>
</dbReference>
<name>A0A5C7G1U5_9BURK</name>
<comment type="caution">
    <text evidence="7">The sequence shown here is derived from an EMBL/GenBank/DDBJ whole genome shotgun (WGS) entry which is preliminary data.</text>
</comment>
<comment type="subcellular location">
    <subcellularLocation>
        <location evidence="1">Membrane</location>
        <topology evidence="1">Multi-pass membrane protein</topology>
    </subcellularLocation>
</comment>
<dbReference type="PANTHER" id="PTHR31632">
    <property type="entry name" value="IRON TRANSPORTER FTH1"/>
    <property type="match status" value="1"/>
</dbReference>
<dbReference type="Pfam" id="PF03239">
    <property type="entry name" value="FTR1"/>
    <property type="match status" value="1"/>
</dbReference>
<gene>
    <name evidence="7" type="ORF">FVD38_17950</name>
</gene>
<organism evidence="7 8">
    <name type="scientific">Massilia arenae</name>
    <dbReference type="NCBI Taxonomy" id="2603288"/>
    <lineage>
        <taxon>Bacteria</taxon>
        <taxon>Pseudomonadati</taxon>
        <taxon>Pseudomonadota</taxon>
        <taxon>Betaproteobacteria</taxon>
        <taxon>Burkholderiales</taxon>
        <taxon>Oxalobacteraceae</taxon>
        <taxon>Telluria group</taxon>
        <taxon>Massilia</taxon>
    </lineage>
</organism>
<sequence length="207" mass="21578">MIDFTDSARTQLAALQATPSRDRAIGAVDALRAAIRRRDAPVLVASLAQEAGDLLAAAPRGMDQCALLAGALTWAAATHAVAISGASRQVVEGCVSLMGAAILVGVGLWMHQKSTAGQWQLYLEDKLAVALDRRSAWGLFALAFVAVYREVFETALFYSALAVDGSSGALASGFIAAVSLLAVIAWVLLRTSARSPLAEFSSSMING</sequence>
<feature type="transmembrane region" description="Helical" evidence="6">
    <location>
        <begin position="65"/>
        <end position="84"/>
    </location>
</feature>
<evidence type="ECO:0000313" key="8">
    <source>
        <dbReference type="Proteomes" id="UP000321413"/>
    </source>
</evidence>
<dbReference type="GO" id="GO:0033573">
    <property type="term" value="C:high-affinity iron permease complex"/>
    <property type="evidence" value="ECO:0007669"/>
    <property type="project" value="InterPro"/>
</dbReference>
<keyword evidence="8" id="KW-1185">Reference proteome</keyword>
<dbReference type="PANTHER" id="PTHR31632:SF2">
    <property type="entry name" value="PLASMA MEMBRANE IRON PERMEASE"/>
    <property type="match status" value="1"/>
</dbReference>
<comment type="similarity">
    <text evidence="2">Belongs to the oxidase-dependent Fe transporter (OFeT) (TC 9.A.10.1) family.</text>
</comment>
<protein>
    <recommendedName>
        <fullName evidence="9">Iron permease</fullName>
    </recommendedName>
</protein>
<evidence type="ECO:0000256" key="4">
    <source>
        <dbReference type="ARBA" id="ARBA00022989"/>
    </source>
</evidence>
<dbReference type="GO" id="GO:0015093">
    <property type="term" value="F:ferrous iron transmembrane transporter activity"/>
    <property type="evidence" value="ECO:0007669"/>
    <property type="project" value="TreeGrafter"/>
</dbReference>
<evidence type="ECO:0000256" key="6">
    <source>
        <dbReference type="SAM" id="Phobius"/>
    </source>
</evidence>
<feature type="transmembrane region" description="Helical" evidence="6">
    <location>
        <begin position="131"/>
        <end position="148"/>
    </location>
</feature>
<reference evidence="7 8" key="1">
    <citation type="submission" date="2019-08" db="EMBL/GenBank/DDBJ databases">
        <title>Massilia golmudensis sp. nov., isolated from sand in the Qinghai-Tibetan Plateau.</title>
        <authorList>
            <person name="Zhang B."/>
        </authorList>
    </citation>
    <scope>NUCLEOTIDE SEQUENCE [LARGE SCALE GENOMIC DNA]</scope>
    <source>
        <strain evidence="7 8">GEM5</strain>
    </source>
</reference>
<dbReference type="Proteomes" id="UP000321413">
    <property type="component" value="Unassembled WGS sequence"/>
</dbReference>
<keyword evidence="3 6" id="KW-0812">Transmembrane</keyword>
<feature type="transmembrane region" description="Helical" evidence="6">
    <location>
        <begin position="90"/>
        <end position="110"/>
    </location>
</feature>
<evidence type="ECO:0008006" key="9">
    <source>
        <dbReference type="Google" id="ProtNLM"/>
    </source>
</evidence>
<evidence type="ECO:0000256" key="5">
    <source>
        <dbReference type="ARBA" id="ARBA00023136"/>
    </source>
</evidence>
<feature type="transmembrane region" description="Helical" evidence="6">
    <location>
        <begin position="168"/>
        <end position="189"/>
    </location>
</feature>
<evidence type="ECO:0000256" key="3">
    <source>
        <dbReference type="ARBA" id="ARBA00022692"/>
    </source>
</evidence>
<accession>A0A5C7G1U5</accession>
<dbReference type="EMBL" id="VPFD01000020">
    <property type="protein sequence ID" value="TXF98012.1"/>
    <property type="molecule type" value="Genomic_DNA"/>
</dbReference>
<evidence type="ECO:0000256" key="1">
    <source>
        <dbReference type="ARBA" id="ARBA00004141"/>
    </source>
</evidence>
<dbReference type="AlphaFoldDB" id="A0A5C7G1U5"/>
<keyword evidence="4 6" id="KW-1133">Transmembrane helix</keyword>
<keyword evidence="5 6" id="KW-0472">Membrane</keyword>
<evidence type="ECO:0000256" key="2">
    <source>
        <dbReference type="ARBA" id="ARBA00008333"/>
    </source>
</evidence>
<evidence type="ECO:0000313" key="7">
    <source>
        <dbReference type="EMBL" id="TXF98012.1"/>
    </source>
</evidence>
<proteinExistence type="inferred from homology"/>